<reference evidence="2" key="1">
    <citation type="submission" date="2020-11" db="EMBL/GenBank/DDBJ databases">
        <authorList>
            <person name="Tran Van P."/>
        </authorList>
    </citation>
    <scope>NUCLEOTIDE SEQUENCE</scope>
</reference>
<organism evidence="2">
    <name type="scientific">Timema tahoe</name>
    <dbReference type="NCBI Taxonomy" id="61484"/>
    <lineage>
        <taxon>Eukaryota</taxon>
        <taxon>Metazoa</taxon>
        <taxon>Ecdysozoa</taxon>
        <taxon>Arthropoda</taxon>
        <taxon>Hexapoda</taxon>
        <taxon>Insecta</taxon>
        <taxon>Pterygota</taxon>
        <taxon>Neoptera</taxon>
        <taxon>Polyneoptera</taxon>
        <taxon>Phasmatodea</taxon>
        <taxon>Timematodea</taxon>
        <taxon>Timematoidea</taxon>
        <taxon>Timematidae</taxon>
        <taxon>Timema</taxon>
    </lineage>
</organism>
<feature type="compositionally biased region" description="Basic and acidic residues" evidence="1">
    <location>
        <begin position="56"/>
        <end position="71"/>
    </location>
</feature>
<sequence length="120" mass="13581">MSHSVSKEQADQQLSESLLDPPPSLDLFARRFQSPSRCGSPSMEAPEYLMFGRGTRKQEGEEDVLWREKSPPSRVGRHGLVRRRDSSITDVGAADCVLEWRSSHVLPGTLWVPTWDFGRK</sequence>
<name>A0A7R9IJP4_9NEOP</name>
<proteinExistence type="predicted"/>
<gene>
    <name evidence="2" type="ORF">TTEB3V08_LOCUS7581</name>
</gene>
<evidence type="ECO:0000256" key="1">
    <source>
        <dbReference type="SAM" id="MobiDB-lite"/>
    </source>
</evidence>
<protein>
    <submittedName>
        <fullName evidence="2">Uncharacterized protein</fullName>
    </submittedName>
</protein>
<feature type="compositionally biased region" description="Basic and acidic residues" evidence="1">
    <location>
        <begin position="1"/>
        <end position="10"/>
    </location>
</feature>
<feature type="region of interest" description="Disordered" evidence="1">
    <location>
        <begin position="53"/>
        <end position="81"/>
    </location>
</feature>
<dbReference type="EMBL" id="OE003023">
    <property type="protein sequence ID" value="CAD7459632.1"/>
    <property type="molecule type" value="Genomic_DNA"/>
</dbReference>
<evidence type="ECO:0000313" key="2">
    <source>
        <dbReference type="EMBL" id="CAD7459632.1"/>
    </source>
</evidence>
<accession>A0A7R9IJP4</accession>
<dbReference type="AlphaFoldDB" id="A0A7R9IJP4"/>
<feature type="region of interest" description="Disordered" evidence="1">
    <location>
        <begin position="1"/>
        <end position="23"/>
    </location>
</feature>